<dbReference type="PROSITE" id="PS51352">
    <property type="entry name" value="THIOREDOXIN_2"/>
    <property type="match status" value="1"/>
</dbReference>
<comment type="similarity">
    <text evidence="2">In the N-terminal section; belongs to the NhaA Na(+)/H(+) (TC 2.A.33) antiporter family.</text>
</comment>
<keyword evidence="3 12" id="KW-0813">Transport</keyword>
<proteinExistence type="inferred from homology"/>
<dbReference type="GO" id="GO:0005886">
    <property type="term" value="C:plasma membrane"/>
    <property type="evidence" value="ECO:0007669"/>
    <property type="project" value="UniProtKB-SubCell"/>
</dbReference>
<dbReference type="PANTHER" id="PTHR30341">
    <property type="entry name" value="SODIUM ION/PROTON ANTIPORTER NHAA-RELATED"/>
    <property type="match status" value="1"/>
</dbReference>
<evidence type="ECO:0000256" key="10">
    <source>
        <dbReference type="ARBA" id="ARBA00023136"/>
    </source>
</evidence>
<dbReference type="InterPro" id="IPR013766">
    <property type="entry name" value="Thioredoxin_domain"/>
</dbReference>
<dbReference type="NCBIfam" id="TIGR00773">
    <property type="entry name" value="NhaA"/>
    <property type="match status" value="1"/>
</dbReference>
<keyword evidence="11 12" id="KW-0739">Sodium transport</keyword>
<keyword evidence="8 12" id="KW-0915">Sodium</keyword>
<evidence type="ECO:0000256" key="12">
    <source>
        <dbReference type="HAMAP-Rule" id="MF_01844"/>
    </source>
</evidence>
<feature type="transmembrane region" description="Helical" evidence="12">
    <location>
        <begin position="167"/>
        <end position="188"/>
    </location>
</feature>
<reference evidence="14 15" key="1">
    <citation type="journal article" date="2019" name="Int. J. Syst. Evol. Microbiol.">
        <title>Streptomyces cadmiisoli sp. nov., a novel actinomycete isolated from cadmium-contaminated soil.</title>
        <authorList>
            <person name="Li K."/>
            <person name="Tang X."/>
            <person name="Zhao J."/>
            <person name="Guo Y."/>
            <person name="Tang Y."/>
            <person name="Gao J."/>
        </authorList>
    </citation>
    <scope>NUCLEOTIDE SEQUENCE [LARGE SCALE GENOMIC DNA]</scope>
    <source>
        <strain evidence="14 15">ZFG47</strain>
    </source>
</reference>
<protein>
    <recommendedName>
        <fullName evidence="12">Na(+)/H(+) antiporter NhaA</fullName>
    </recommendedName>
    <alternativeName>
        <fullName evidence="12">Sodium/proton antiporter NhaA</fullName>
    </alternativeName>
</protein>
<dbReference type="InterPro" id="IPR012336">
    <property type="entry name" value="Thioredoxin-like_fold"/>
</dbReference>
<dbReference type="RefSeq" id="WP_112438150.1">
    <property type="nucleotide sequence ID" value="NZ_CBDRHE010000001.1"/>
</dbReference>
<evidence type="ECO:0000256" key="2">
    <source>
        <dbReference type="ARBA" id="ARBA00007006"/>
    </source>
</evidence>
<organism evidence="14 15">
    <name type="scientific">Streptomyces cadmiisoli</name>
    <dbReference type="NCBI Taxonomy" id="2184053"/>
    <lineage>
        <taxon>Bacteria</taxon>
        <taxon>Bacillati</taxon>
        <taxon>Actinomycetota</taxon>
        <taxon>Actinomycetes</taxon>
        <taxon>Kitasatosporales</taxon>
        <taxon>Streptomycetaceae</taxon>
        <taxon>Streptomyces</taxon>
        <taxon>Streptomyces aurantiacus group</taxon>
    </lineage>
</organism>
<gene>
    <name evidence="12 14" type="primary">nhaA</name>
    <name evidence="14" type="ORF">DN051_05800</name>
</gene>
<keyword evidence="9 12" id="KW-0406">Ion transport</keyword>
<evidence type="ECO:0000256" key="8">
    <source>
        <dbReference type="ARBA" id="ARBA00023053"/>
    </source>
</evidence>
<dbReference type="SUPFAM" id="SSF52833">
    <property type="entry name" value="Thioredoxin-like"/>
    <property type="match status" value="1"/>
</dbReference>
<feature type="transmembrane region" description="Helical" evidence="12">
    <location>
        <begin position="410"/>
        <end position="431"/>
    </location>
</feature>
<evidence type="ECO:0000256" key="4">
    <source>
        <dbReference type="ARBA" id="ARBA00022449"/>
    </source>
</evidence>
<dbReference type="EMBL" id="CP030073">
    <property type="protein sequence ID" value="AWW36208.1"/>
    <property type="molecule type" value="Genomic_DNA"/>
</dbReference>
<dbReference type="Gene3D" id="3.40.30.10">
    <property type="entry name" value="Glutaredoxin"/>
    <property type="match status" value="1"/>
</dbReference>
<evidence type="ECO:0000256" key="5">
    <source>
        <dbReference type="ARBA" id="ARBA00022475"/>
    </source>
</evidence>
<dbReference type="Proteomes" id="UP000249616">
    <property type="component" value="Chromosome"/>
</dbReference>
<feature type="transmembrane region" description="Helical" evidence="12">
    <location>
        <begin position="110"/>
        <end position="131"/>
    </location>
</feature>
<sequence>MSMPAGDFTAQTASEAESHSPLRDFLRTETGSAAVLVAAAVVALVWANVALADYEAFWRTHLSVEAGSYGISLELREWVNSGLMTLFFFVVGLEARREFDMGELRDRRQLALPIAAGVCGMLVPVALYLVINAGRETAQGWGAAMSTDTAIALGMLAVVGRRMPPGLRVLILSLTVIDDFLALAVIAVAYSDRISVPALLTAVGVFVTVLVFRRYGITRGVVYALLALVAWIALLESGVDPVVIGLAMGLITYAYPASRSDLEHATGLFRLFREQPTPELERLVREGIASAISPNDRLQRMYHPWTSHVVVPLFALANAGIPVGGEELARAFASPVTLGILVAFVLGKPIGIVGASALAAFLSRGRIQLPVGWGALITAGTLAGVGFTVSLLIATLAFDGTRLEDAKIGILAAVVCSFVLSQAVTALIGLLPRRVRLRALVGEADMIIDLAVPVDPDRDHFRGPRDAPVTLVEYGDYECPHCGRAETVVRELLGDFRDLCYVWRHLPLTDVHVHAQLASEAAEVAGLQGRFWDMHDVLISHQGALRFDDLRGYAADLGLDPERFERDLRARAGAVRVAEDAESADLSGVVGTPTFFVNGRRHHGAYDVESLSAAVRAARERAAVAA</sequence>
<feature type="transmembrane region" description="Helical" evidence="12">
    <location>
        <begin position="217"/>
        <end position="235"/>
    </location>
</feature>
<feature type="transmembrane region" description="Helical" evidence="12">
    <location>
        <begin position="143"/>
        <end position="160"/>
    </location>
</feature>
<evidence type="ECO:0000313" key="15">
    <source>
        <dbReference type="Proteomes" id="UP000249616"/>
    </source>
</evidence>
<keyword evidence="4 12" id="KW-0050">Antiport</keyword>
<accession>A0A2Z4IUB3</accession>
<evidence type="ECO:0000256" key="11">
    <source>
        <dbReference type="ARBA" id="ARBA00023201"/>
    </source>
</evidence>
<dbReference type="KEGG" id="scad:DN051_05800"/>
<dbReference type="InterPro" id="IPR036249">
    <property type="entry name" value="Thioredoxin-like_sf"/>
</dbReference>
<comment type="function">
    <text evidence="12">Na(+)/H(+) antiporter that extrudes sodium in exchange for external protons.</text>
</comment>
<keyword evidence="7 12" id="KW-1133">Transmembrane helix</keyword>
<keyword evidence="10 12" id="KW-0472">Membrane</keyword>
<comment type="catalytic activity">
    <reaction evidence="12">
        <text>Na(+)(in) + 2 H(+)(out) = Na(+)(out) + 2 H(+)(in)</text>
        <dbReference type="Rhea" id="RHEA:29251"/>
        <dbReference type="ChEBI" id="CHEBI:15378"/>
        <dbReference type="ChEBI" id="CHEBI:29101"/>
    </reaction>
</comment>
<keyword evidence="15" id="KW-1185">Reference proteome</keyword>
<evidence type="ECO:0000256" key="1">
    <source>
        <dbReference type="ARBA" id="ARBA00004429"/>
    </source>
</evidence>
<feature type="transmembrane region" description="Helical" evidence="12">
    <location>
        <begin position="373"/>
        <end position="398"/>
    </location>
</feature>
<evidence type="ECO:0000256" key="6">
    <source>
        <dbReference type="ARBA" id="ARBA00022692"/>
    </source>
</evidence>
<feature type="domain" description="Thioredoxin" evidence="13">
    <location>
        <begin position="426"/>
        <end position="620"/>
    </location>
</feature>
<dbReference type="Pfam" id="PF13462">
    <property type="entry name" value="Thioredoxin_4"/>
    <property type="match status" value="1"/>
</dbReference>
<name>A0A2Z4IUB3_9ACTN</name>
<keyword evidence="5 12" id="KW-1003">Cell membrane</keyword>
<evidence type="ECO:0000256" key="9">
    <source>
        <dbReference type="ARBA" id="ARBA00023065"/>
    </source>
</evidence>
<feature type="transmembrane region" description="Helical" evidence="12">
    <location>
        <begin position="194"/>
        <end position="212"/>
    </location>
</feature>
<dbReference type="Gene3D" id="1.20.1530.10">
    <property type="entry name" value="Na+/H+ antiporter like domain"/>
    <property type="match status" value="1"/>
</dbReference>
<evidence type="ECO:0000313" key="14">
    <source>
        <dbReference type="EMBL" id="AWW36208.1"/>
    </source>
</evidence>
<dbReference type="GO" id="GO:0015385">
    <property type="term" value="F:sodium:proton antiporter activity"/>
    <property type="evidence" value="ECO:0007669"/>
    <property type="project" value="UniProtKB-UniRule"/>
</dbReference>
<dbReference type="InterPro" id="IPR004670">
    <property type="entry name" value="NhaA"/>
</dbReference>
<dbReference type="Pfam" id="PF06965">
    <property type="entry name" value="Na_H_antiport_1"/>
    <property type="match status" value="1"/>
</dbReference>
<dbReference type="GO" id="GO:0006885">
    <property type="term" value="P:regulation of pH"/>
    <property type="evidence" value="ECO:0007669"/>
    <property type="project" value="UniProtKB-UniRule"/>
</dbReference>
<evidence type="ECO:0000256" key="3">
    <source>
        <dbReference type="ARBA" id="ARBA00022448"/>
    </source>
</evidence>
<dbReference type="AlphaFoldDB" id="A0A2Z4IUB3"/>
<dbReference type="HAMAP" id="MF_01844">
    <property type="entry name" value="NhaA"/>
    <property type="match status" value="1"/>
</dbReference>
<evidence type="ECO:0000256" key="7">
    <source>
        <dbReference type="ARBA" id="ARBA00022989"/>
    </source>
</evidence>
<dbReference type="InterPro" id="IPR023171">
    <property type="entry name" value="Na/H_antiporter_dom_sf"/>
</dbReference>
<feature type="transmembrane region" description="Helical" evidence="12">
    <location>
        <begin position="336"/>
        <end position="361"/>
    </location>
</feature>
<comment type="similarity">
    <text evidence="12">Belongs to the NhaA Na(+)/H(+) (TC 2.A.33) antiporter family.</text>
</comment>
<keyword evidence="6 12" id="KW-0812">Transmembrane</keyword>
<evidence type="ECO:0000259" key="13">
    <source>
        <dbReference type="PROSITE" id="PS51352"/>
    </source>
</evidence>
<comment type="subcellular location">
    <subcellularLocation>
        <location evidence="1">Cell inner membrane</location>
        <topology evidence="1">Multi-pass membrane protein</topology>
    </subcellularLocation>
    <subcellularLocation>
        <location evidence="12">Cell membrane</location>
        <topology evidence="12">Multi-pass membrane protein</topology>
    </subcellularLocation>
</comment>
<dbReference type="PANTHER" id="PTHR30341:SF0">
    <property type="entry name" value="NA(+)_H(+) ANTIPORTER NHAA"/>
    <property type="match status" value="1"/>
</dbReference>
<feature type="transmembrane region" description="Helical" evidence="12">
    <location>
        <begin position="33"/>
        <end position="52"/>
    </location>
</feature>